<evidence type="ECO:0000313" key="12">
    <source>
        <dbReference type="EMBL" id="TCD67055.1"/>
    </source>
</evidence>
<evidence type="ECO:0000313" key="13">
    <source>
        <dbReference type="Proteomes" id="UP000292702"/>
    </source>
</evidence>
<dbReference type="SUPFAM" id="SSF56024">
    <property type="entry name" value="Phospholipase D/nuclease"/>
    <property type="match status" value="1"/>
</dbReference>
<comment type="function">
    <text evidence="10">Functions in the biosynthesis of the anionic phospholipids phosphatidylglycerol and cardiolipin.</text>
</comment>
<dbReference type="PANTHER" id="PTHR12586:SF1">
    <property type="entry name" value="CDP-DIACYLGLYCEROL--GLYCEROL-3-PHOSPHATE 3-PHOSPHATIDYLTRANSFERASE, MITOCHONDRIAL"/>
    <property type="match status" value="1"/>
</dbReference>
<dbReference type="STRING" id="92696.A0A4R0RM27"/>
<dbReference type="CDD" id="cd09137">
    <property type="entry name" value="PLDc_PGS1_euk_2"/>
    <property type="match status" value="1"/>
</dbReference>
<evidence type="ECO:0000256" key="1">
    <source>
        <dbReference type="ARBA" id="ARBA00005042"/>
    </source>
</evidence>
<dbReference type="EC" id="2.7.8.5" evidence="10"/>
<dbReference type="AlphaFoldDB" id="A0A4R0RM27"/>
<protein>
    <recommendedName>
        <fullName evidence="10">CDP-diacylglycerol--glycerol-3-phosphate 3-phosphatidyltransferase</fullName>
        <ecNumber evidence="10">2.7.8.5</ecNumber>
    </recommendedName>
</protein>
<feature type="domain" description="PLD phosphodiesterase" evidence="11">
    <location>
        <begin position="122"/>
        <end position="143"/>
    </location>
</feature>
<dbReference type="PIRSF" id="PIRSF000850">
    <property type="entry name" value="Phospholipase_D_PSS"/>
    <property type="match status" value="1"/>
</dbReference>
<keyword evidence="10" id="KW-0496">Mitochondrion</keyword>
<reference evidence="12 13" key="1">
    <citation type="submission" date="2018-11" db="EMBL/GenBank/DDBJ databases">
        <title>Genome assembly of Steccherinum ochraceum LE-BIN_3174, the white-rot fungus of the Steccherinaceae family (The Residual Polyporoid clade, Polyporales, Basidiomycota).</title>
        <authorList>
            <person name="Fedorova T.V."/>
            <person name="Glazunova O.A."/>
            <person name="Landesman E.O."/>
            <person name="Moiseenko K.V."/>
            <person name="Psurtseva N.V."/>
            <person name="Savinova O.S."/>
            <person name="Shakhova N.V."/>
            <person name="Tyazhelova T.V."/>
            <person name="Vasina D.V."/>
        </authorList>
    </citation>
    <scope>NUCLEOTIDE SEQUENCE [LARGE SCALE GENOMIC DNA]</scope>
    <source>
        <strain evidence="12 13">LE-BIN_3174</strain>
    </source>
</reference>
<keyword evidence="13" id="KW-1185">Reference proteome</keyword>
<proteinExistence type="inferred from homology"/>
<keyword evidence="5" id="KW-0677">Repeat</keyword>
<dbReference type="InterPro" id="IPR001736">
    <property type="entry name" value="PLipase_D/transphosphatidylase"/>
</dbReference>
<evidence type="ECO:0000256" key="2">
    <source>
        <dbReference type="ARBA" id="ARBA00010682"/>
    </source>
</evidence>
<comment type="subcellular location">
    <subcellularLocation>
        <location evidence="10">Mitochondrion</location>
    </subcellularLocation>
</comment>
<dbReference type="EMBL" id="RWJN01000112">
    <property type="protein sequence ID" value="TCD67055.1"/>
    <property type="molecule type" value="Genomic_DNA"/>
</dbReference>
<keyword evidence="7 10" id="KW-0594">Phospholipid biosynthesis</keyword>
<dbReference type="Proteomes" id="UP000292702">
    <property type="component" value="Unassembled WGS sequence"/>
</dbReference>
<comment type="similarity">
    <text evidence="2 10">Belongs to the CDP-alcohol phosphatidyltransferase class-II family.</text>
</comment>
<keyword evidence="10" id="KW-0067">ATP-binding</keyword>
<organism evidence="12 13">
    <name type="scientific">Steccherinum ochraceum</name>
    <dbReference type="NCBI Taxonomy" id="92696"/>
    <lineage>
        <taxon>Eukaryota</taxon>
        <taxon>Fungi</taxon>
        <taxon>Dikarya</taxon>
        <taxon>Basidiomycota</taxon>
        <taxon>Agaricomycotina</taxon>
        <taxon>Agaricomycetes</taxon>
        <taxon>Polyporales</taxon>
        <taxon>Steccherinaceae</taxon>
        <taxon>Steccherinum</taxon>
    </lineage>
</organism>
<keyword evidence="6 10" id="KW-0443">Lipid metabolism</keyword>
<keyword evidence="4 10" id="KW-0808">Transferase</keyword>
<dbReference type="UniPathway" id="UPA00084">
    <property type="reaction ID" value="UER00503"/>
</dbReference>
<name>A0A4R0RM27_9APHY</name>
<dbReference type="GO" id="GO:0005524">
    <property type="term" value="F:ATP binding"/>
    <property type="evidence" value="ECO:0007669"/>
    <property type="project" value="UniProtKB-KW"/>
</dbReference>
<dbReference type="PANTHER" id="PTHR12586">
    <property type="entry name" value="CDP-DIACYLGLYCEROL--SERINE O-PHOSPHATIDYLTRANSFERASE"/>
    <property type="match status" value="1"/>
</dbReference>
<evidence type="ECO:0000256" key="3">
    <source>
        <dbReference type="ARBA" id="ARBA00022516"/>
    </source>
</evidence>
<sequence length="468" mass="53304">MSSSNVKILRQPSQFYQQLLTMIRSAKRRIFISSLYVGSEENELVDTIRTALRSNESLQLHMQLDLNRSTRPGAESTASLLMPLLEEYPNRVQISLFRSPKLKGLMAKLVPPRYNEGWGTWHPKIYGVDDEVIISGANLNQSYFTNRQDRYIHLAGQPQFAQYCFDFLQSSAGFSYRLLPPRDSSESYHLHWPDDRVHPHHTEAKAENSLTKFQDIYRLSSTFHISDDADIGEGSDTDVLVFPILQAGQFKIREEERALGMLFEELGMHQDPAKADEGDEKYAGPLIDMTTGYFGLYRPFRDLVLQSPVGCRIVCSAPKANGFYGSSGPSGRLPEGYTLMEQRFMRAVRDARREWLPPELGGNVRHPGVQLREWEKDGWTYHAKGIWLRPTPYSNPYLTLFGSTNLNSRSANLDTELSFIMVTTSNTLRKRLGEEVEGLREHSRTWQGGERPVRPGTKFLVALMGGML</sequence>
<evidence type="ECO:0000256" key="5">
    <source>
        <dbReference type="ARBA" id="ARBA00022737"/>
    </source>
</evidence>
<comment type="catalytic activity">
    <reaction evidence="9 10">
        <text>a CDP-1,2-diacyl-sn-glycerol + sn-glycerol 3-phosphate = a 1,2-diacyl-sn-glycero-3-phospho-(1'-sn-glycero-3'-phosphate) + CMP + H(+)</text>
        <dbReference type="Rhea" id="RHEA:12593"/>
        <dbReference type="ChEBI" id="CHEBI:15378"/>
        <dbReference type="ChEBI" id="CHEBI:57597"/>
        <dbReference type="ChEBI" id="CHEBI:58332"/>
        <dbReference type="ChEBI" id="CHEBI:60110"/>
        <dbReference type="ChEBI" id="CHEBI:60377"/>
        <dbReference type="EC" id="2.7.8.5"/>
    </reaction>
</comment>
<evidence type="ECO:0000256" key="7">
    <source>
        <dbReference type="ARBA" id="ARBA00023209"/>
    </source>
</evidence>
<evidence type="ECO:0000256" key="6">
    <source>
        <dbReference type="ARBA" id="ARBA00023098"/>
    </source>
</evidence>
<dbReference type="SMART" id="SM00155">
    <property type="entry name" value="PLDc"/>
    <property type="match status" value="2"/>
</dbReference>
<dbReference type="GO" id="GO:0032049">
    <property type="term" value="P:cardiolipin biosynthetic process"/>
    <property type="evidence" value="ECO:0007669"/>
    <property type="project" value="InterPro"/>
</dbReference>
<evidence type="ECO:0000256" key="8">
    <source>
        <dbReference type="ARBA" id="ARBA00023264"/>
    </source>
</evidence>
<dbReference type="PROSITE" id="PS50035">
    <property type="entry name" value="PLD"/>
    <property type="match status" value="1"/>
</dbReference>
<dbReference type="Gene3D" id="3.30.870.10">
    <property type="entry name" value="Endonuclease Chain A"/>
    <property type="match status" value="2"/>
</dbReference>
<evidence type="ECO:0000256" key="10">
    <source>
        <dbReference type="RuleBase" id="RU365024"/>
    </source>
</evidence>
<dbReference type="GO" id="GO:0005739">
    <property type="term" value="C:mitochondrion"/>
    <property type="evidence" value="ECO:0007669"/>
    <property type="project" value="UniProtKB-SubCell"/>
</dbReference>
<keyword evidence="3 10" id="KW-0444">Lipid biosynthesis</keyword>
<dbReference type="CDD" id="cd09135">
    <property type="entry name" value="PLDc_PGS1_euk_1"/>
    <property type="match status" value="1"/>
</dbReference>
<gene>
    <name evidence="12" type="primary">PGS1</name>
    <name evidence="12" type="ORF">EIP91_000617</name>
</gene>
<evidence type="ECO:0000259" key="11">
    <source>
        <dbReference type="PROSITE" id="PS50035"/>
    </source>
</evidence>
<dbReference type="InterPro" id="IPR016270">
    <property type="entry name" value="PGS1"/>
</dbReference>
<comment type="pathway">
    <text evidence="1 10">Phospholipid metabolism; phosphatidylglycerol biosynthesis; phosphatidylglycerol from CDP-diacylglycerol: step 1/2.</text>
</comment>
<dbReference type="GO" id="GO:0008444">
    <property type="term" value="F:CDP-diacylglycerol-glycerol-3-phosphate 3-phosphatidyltransferase activity"/>
    <property type="evidence" value="ECO:0007669"/>
    <property type="project" value="UniProtKB-EC"/>
</dbReference>
<keyword evidence="10" id="KW-0547">Nucleotide-binding</keyword>
<accession>A0A4R0RM27</accession>
<evidence type="ECO:0000256" key="9">
    <source>
        <dbReference type="ARBA" id="ARBA00048586"/>
    </source>
</evidence>
<keyword evidence="8 10" id="KW-1208">Phospholipid metabolism</keyword>
<evidence type="ECO:0000256" key="4">
    <source>
        <dbReference type="ARBA" id="ARBA00022679"/>
    </source>
</evidence>
<comment type="caution">
    <text evidence="12">The sequence shown here is derived from an EMBL/GenBank/DDBJ whole genome shotgun (WGS) entry which is preliminary data.</text>
</comment>
<dbReference type="OrthoDB" id="10250191at2759"/>